<evidence type="ECO:0000256" key="1">
    <source>
        <dbReference type="SAM" id="Coils"/>
    </source>
</evidence>
<evidence type="ECO:0000313" key="4">
    <source>
        <dbReference type="EMBL" id="KAK0143348.1"/>
    </source>
</evidence>
<organism evidence="4 5">
    <name type="scientific">Merluccius polli</name>
    <name type="common">Benguela hake</name>
    <name type="synonym">Merluccius cadenati</name>
    <dbReference type="NCBI Taxonomy" id="89951"/>
    <lineage>
        <taxon>Eukaryota</taxon>
        <taxon>Metazoa</taxon>
        <taxon>Chordata</taxon>
        <taxon>Craniata</taxon>
        <taxon>Vertebrata</taxon>
        <taxon>Euteleostomi</taxon>
        <taxon>Actinopterygii</taxon>
        <taxon>Neopterygii</taxon>
        <taxon>Teleostei</taxon>
        <taxon>Neoteleostei</taxon>
        <taxon>Acanthomorphata</taxon>
        <taxon>Zeiogadaria</taxon>
        <taxon>Gadariae</taxon>
        <taxon>Gadiformes</taxon>
        <taxon>Gadoidei</taxon>
        <taxon>Merlucciidae</taxon>
        <taxon>Merluccius</taxon>
    </lineage>
</organism>
<keyword evidence="4" id="KW-0282">Flagellum</keyword>
<evidence type="ECO:0000313" key="5">
    <source>
        <dbReference type="Proteomes" id="UP001174136"/>
    </source>
</evidence>
<feature type="compositionally biased region" description="Basic and acidic residues" evidence="2">
    <location>
        <begin position="648"/>
        <end position="664"/>
    </location>
</feature>
<sequence>MQKMESSAPHSGSGPVTLTYELVHAGAHDMASNGGLLVKEATLLLDQFDPSKQCLDYFIEDAAKAMENMDDMDKKFIIDIFSGCVEFKKLLDVVVKVFYAQHGKCLSRGDRNQFVVICYLAMFCLDDLGLQRFCNIIKSLDVKKMHKLMGFFFNVTNLTTWIQREWSQIYDASHVETNWIAPLLRWCPEIAVLMDQLSGKVSCIGQVKKAAIKTTVPQEFSLTKPKPRALPMPEPVPNSTYRAPKEVHAIAENKQKNRQKAELSSPIYSVTTRTCCKVYAFVSILIAVEMIFVFFSTKQMLYEVNMKQFQCANPEKSMQTENVLSQIREDIDSQLKFESFRSSGVPATHKVSSNWPIKLNNTAILREGALYNRKVEQELKRMERLVEGEREPSSFLQWQKEMQERDLQEELAQVERRRLEGRISYEEAAMARSRLMERNQKTAQRKKEETIQLMQKYAKKRLQEEKGMRDLVQQVAEGHKNSKAAKMKLREFKQHIVKEVSQQNRELLRQALEEEQEELSRRFQLIQEIRAIESVRPIRHKFVDETETAGHALLGEMSLAELRERLALLKEAECREQQQRRERILGEKQDKEQLLLEQLDAIDLHRKALAQAATLRKEEKKTRLSAQQQTGFEDERVLALQKTLQEKQRERQRLRQSESVKTKASEMASVHNVKSWKPKQEKQEEQHWAELERSLERQIQKEAPDAVSHRKTLNT</sequence>
<feature type="compositionally biased region" description="Basic and acidic residues" evidence="2">
    <location>
        <begin position="678"/>
        <end position="708"/>
    </location>
</feature>
<keyword evidence="3" id="KW-1133">Transmembrane helix</keyword>
<dbReference type="EMBL" id="JAOPHQ010003419">
    <property type="protein sequence ID" value="KAK0143348.1"/>
    <property type="molecule type" value="Genomic_DNA"/>
</dbReference>
<keyword evidence="1" id="KW-0175">Coiled coil</keyword>
<dbReference type="Proteomes" id="UP001174136">
    <property type="component" value="Unassembled WGS sequence"/>
</dbReference>
<keyword evidence="4" id="KW-0969">Cilium</keyword>
<dbReference type="AlphaFoldDB" id="A0AA47MMV7"/>
<keyword evidence="4" id="KW-0966">Cell projection</keyword>
<comment type="caution">
    <text evidence="4">The sequence shown here is derived from an EMBL/GenBank/DDBJ whole genome shotgun (WGS) entry which is preliminary data.</text>
</comment>
<name>A0AA47MMV7_MERPO</name>
<dbReference type="InterPro" id="IPR039341">
    <property type="entry name" value="CFAP99"/>
</dbReference>
<feature type="transmembrane region" description="Helical" evidence="3">
    <location>
        <begin position="278"/>
        <end position="297"/>
    </location>
</feature>
<proteinExistence type="predicted"/>
<keyword evidence="5" id="KW-1185">Reference proteome</keyword>
<feature type="coiled-coil region" evidence="1">
    <location>
        <begin position="497"/>
        <end position="529"/>
    </location>
</feature>
<keyword evidence="3" id="KW-0812">Transmembrane</keyword>
<evidence type="ECO:0000256" key="3">
    <source>
        <dbReference type="SAM" id="Phobius"/>
    </source>
</evidence>
<reference evidence="4" key="1">
    <citation type="journal article" date="2023" name="Front. Mar. Sci.">
        <title>A new Merluccius polli reference genome to investigate the effects of global change in West African waters.</title>
        <authorList>
            <person name="Mateo J.L."/>
            <person name="Blanco-Fernandez C."/>
            <person name="Garcia-Vazquez E."/>
            <person name="Machado-Schiaffino G."/>
        </authorList>
    </citation>
    <scope>NUCLEOTIDE SEQUENCE</scope>
    <source>
        <strain evidence="4">C29</strain>
        <tissue evidence="4">Fin</tissue>
    </source>
</reference>
<feature type="region of interest" description="Disordered" evidence="2">
    <location>
        <begin position="648"/>
        <end position="715"/>
    </location>
</feature>
<protein>
    <submittedName>
        <fullName evidence="4">Cilia- and flagella-associated protein 99</fullName>
    </submittedName>
</protein>
<gene>
    <name evidence="4" type="primary">CFAP99</name>
    <name evidence="4" type="ORF">N1851_018542</name>
</gene>
<evidence type="ECO:0000256" key="2">
    <source>
        <dbReference type="SAM" id="MobiDB-lite"/>
    </source>
</evidence>
<dbReference type="PANTHER" id="PTHR34649:SF1">
    <property type="entry name" value="CILIA- AND FLAGELLA-ASSOCIATED PROTEIN 99"/>
    <property type="match status" value="1"/>
</dbReference>
<keyword evidence="3" id="KW-0472">Membrane</keyword>
<dbReference type="PANTHER" id="PTHR34649">
    <property type="entry name" value="CILIA- AND FLAGELLA-ASSOCIATED PROTEIN 99"/>
    <property type="match status" value="1"/>
</dbReference>
<accession>A0AA47MMV7</accession>